<gene>
    <name evidence="1" type="ORF">NIG5292_01803</name>
</gene>
<name>A0A0U1NMN2_9RHOB</name>
<evidence type="ECO:0000313" key="1">
    <source>
        <dbReference type="EMBL" id="CRK75749.1"/>
    </source>
</evidence>
<accession>A0A0U1NMN2</accession>
<dbReference type="Proteomes" id="UP000048949">
    <property type="component" value="Unassembled WGS sequence"/>
</dbReference>
<dbReference type="EMBL" id="CVQV01000009">
    <property type="protein sequence ID" value="CRK75749.1"/>
    <property type="molecule type" value="Genomic_DNA"/>
</dbReference>
<keyword evidence="2" id="KW-1185">Reference proteome</keyword>
<reference evidence="1 2" key="1">
    <citation type="submission" date="2015-04" db="EMBL/GenBank/DDBJ databases">
        <authorList>
            <person name="Syromyatnikov M.Y."/>
            <person name="Popov V.N."/>
        </authorList>
    </citation>
    <scope>NUCLEOTIDE SEQUENCE [LARGE SCALE GENOMIC DNA]</scope>
    <source>
        <strain evidence="1 2">CECT 5292</strain>
    </source>
</reference>
<proteinExistence type="predicted"/>
<dbReference type="AlphaFoldDB" id="A0A0U1NMN2"/>
<dbReference type="STRING" id="282199.GCA_001049735_01802"/>
<protein>
    <submittedName>
        <fullName evidence="1">Uncharacterized protein</fullName>
    </submittedName>
</protein>
<organism evidence="1 2">
    <name type="scientific">Nereida ignava</name>
    <dbReference type="NCBI Taxonomy" id="282199"/>
    <lineage>
        <taxon>Bacteria</taxon>
        <taxon>Pseudomonadati</taxon>
        <taxon>Pseudomonadota</taxon>
        <taxon>Alphaproteobacteria</taxon>
        <taxon>Rhodobacterales</taxon>
        <taxon>Roseobacteraceae</taxon>
        <taxon>Nereida</taxon>
    </lineage>
</organism>
<sequence>MIKRINLNMAAQPLFYGVSKLVEDGAIAVFG</sequence>
<evidence type="ECO:0000313" key="2">
    <source>
        <dbReference type="Proteomes" id="UP000048949"/>
    </source>
</evidence>